<evidence type="ECO:0000256" key="1">
    <source>
        <dbReference type="SAM" id="MobiDB-lite"/>
    </source>
</evidence>
<protein>
    <submittedName>
        <fullName evidence="2">Uncharacterized protein</fullName>
    </submittedName>
</protein>
<evidence type="ECO:0000313" key="2">
    <source>
        <dbReference type="EMBL" id="KAJ9180933.1"/>
    </source>
</evidence>
<feature type="non-terminal residue" evidence="2">
    <location>
        <position position="1"/>
    </location>
</feature>
<accession>A0ABQ9MLY0</accession>
<feature type="compositionally biased region" description="Basic and acidic residues" evidence="1">
    <location>
        <begin position="32"/>
        <end position="44"/>
    </location>
</feature>
<reference evidence="2" key="1">
    <citation type="journal article" date="2023" name="Plant Biotechnol. J.">
        <title>Chromosome-level wild Hevea brasiliensis genome provides new tools for genomic-assisted breeding and valuable loci to elevate rubber yield.</title>
        <authorList>
            <person name="Cheng H."/>
            <person name="Song X."/>
            <person name="Hu Y."/>
            <person name="Wu T."/>
            <person name="Yang Q."/>
            <person name="An Z."/>
            <person name="Feng S."/>
            <person name="Deng Z."/>
            <person name="Wu W."/>
            <person name="Zeng X."/>
            <person name="Tu M."/>
            <person name="Wang X."/>
            <person name="Huang H."/>
        </authorList>
    </citation>
    <scope>NUCLEOTIDE SEQUENCE</scope>
    <source>
        <strain evidence="2">MT/VB/25A 57/8</strain>
    </source>
</reference>
<comment type="caution">
    <text evidence="2">The sequence shown here is derived from an EMBL/GenBank/DDBJ whole genome shotgun (WGS) entry which is preliminary data.</text>
</comment>
<keyword evidence="3" id="KW-1185">Reference proteome</keyword>
<evidence type="ECO:0000313" key="3">
    <source>
        <dbReference type="Proteomes" id="UP001174677"/>
    </source>
</evidence>
<proteinExistence type="predicted"/>
<sequence length="50" mass="5988">SDFFGNTDLLPVPPISLIFIFQRVKRDRKRGTRYERSEKDHPKNDQNQVK</sequence>
<dbReference type="EMBL" id="JARPOI010000005">
    <property type="protein sequence ID" value="KAJ9180933.1"/>
    <property type="molecule type" value="Genomic_DNA"/>
</dbReference>
<organism evidence="2 3">
    <name type="scientific">Hevea brasiliensis</name>
    <name type="common">Para rubber tree</name>
    <name type="synonym">Siphonia brasiliensis</name>
    <dbReference type="NCBI Taxonomy" id="3981"/>
    <lineage>
        <taxon>Eukaryota</taxon>
        <taxon>Viridiplantae</taxon>
        <taxon>Streptophyta</taxon>
        <taxon>Embryophyta</taxon>
        <taxon>Tracheophyta</taxon>
        <taxon>Spermatophyta</taxon>
        <taxon>Magnoliopsida</taxon>
        <taxon>eudicotyledons</taxon>
        <taxon>Gunneridae</taxon>
        <taxon>Pentapetalae</taxon>
        <taxon>rosids</taxon>
        <taxon>fabids</taxon>
        <taxon>Malpighiales</taxon>
        <taxon>Euphorbiaceae</taxon>
        <taxon>Crotonoideae</taxon>
        <taxon>Micrandreae</taxon>
        <taxon>Hevea</taxon>
    </lineage>
</organism>
<feature type="region of interest" description="Disordered" evidence="1">
    <location>
        <begin position="25"/>
        <end position="50"/>
    </location>
</feature>
<gene>
    <name evidence="2" type="ORF">P3X46_009118</name>
</gene>
<dbReference type="Proteomes" id="UP001174677">
    <property type="component" value="Chromosome 5"/>
</dbReference>
<name>A0ABQ9MLY0_HEVBR</name>